<dbReference type="Proteomes" id="UP001222325">
    <property type="component" value="Unassembled WGS sequence"/>
</dbReference>
<protein>
    <submittedName>
        <fullName evidence="1">Uncharacterized protein</fullName>
    </submittedName>
</protein>
<evidence type="ECO:0000313" key="2">
    <source>
        <dbReference type="Proteomes" id="UP001222325"/>
    </source>
</evidence>
<evidence type="ECO:0000313" key="1">
    <source>
        <dbReference type="EMBL" id="KAJ7099296.1"/>
    </source>
</evidence>
<reference evidence="1" key="1">
    <citation type="submission" date="2023-03" db="EMBL/GenBank/DDBJ databases">
        <title>Massive genome expansion in bonnet fungi (Mycena s.s.) driven by repeated elements and novel gene families across ecological guilds.</title>
        <authorList>
            <consortium name="Lawrence Berkeley National Laboratory"/>
            <person name="Harder C.B."/>
            <person name="Miyauchi S."/>
            <person name="Viragh M."/>
            <person name="Kuo A."/>
            <person name="Thoen E."/>
            <person name="Andreopoulos B."/>
            <person name="Lu D."/>
            <person name="Skrede I."/>
            <person name="Drula E."/>
            <person name="Henrissat B."/>
            <person name="Morin E."/>
            <person name="Kohler A."/>
            <person name="Barry K."/>
            <person name="LaButti K."/>
            <person name="Morin E."/>
            <person name="Salamov A."/>
            <person name="Lipzen A."/>
            <person name="Mereny Z."/>
            <person name="Hegedus B."/>
            <person name="Baldrian P."/>
            <person name="Stursova M."/>
            <person name="Weitz H."/>
            <person name="Taylor A."/>
            <person name="Grigoriev I.V."/>
            <person name="Nagy L.G."/>
            <person name="Martin F."/>
            <person name="Kauserud H."/>
        </authorList>
    </citation>
    <scope>NUCLEOTIDE SEQUENCE</scope>
    <source>
        <strain evidence="1">CBHHK173m</strain>
    </source>
</reference>
<comment type="caution">
    <text evidence="1">The sequence shown here is derived from an EMBL/GenBank/DDBJ whole genome shotgun (WGS) entry which is preliminary data.</text>
</comment>
<keyword evidence="2" id="KW-1185">Reference proteome</keyword>
<organism evidence="1 2">
    <name type="scientific">Mycena belliarum</name>
    <dbReference type="NCBI Taxonomy" id="1033014"/>
    <lineage>
        <taxon>Eukaryota</taxon>
        <taxon>Fungi</taxon>
        <taxon>Dikarya</taxon>
        <taxon>Basidiomycota</taxon>
        <taxon>Agaricomycotina</taxon>
        <taxon>Agaricomycetes</taxon>
        <taxon>Agaricomycetidae</taxon>
        <taxon>Agaricales</taxon>
        <taxon>Marasmiineae</taxon>
        <taxon>Mycenaceae</taxon>
        <taxon>Mycena</taxon>
    </lineage>
</organism>
<proteinExistence type="predicted"/>
<feature type="non-terminal residue" evidence="1">
    <location>
        <position position="1"/>
    </location>
</feature>
<accession>A0AAD6UE54</accession>
<dbReference type="AlphaFoldDB" id="A0AAD6UE54"/>
<sequence>MYTHTPSTDQALMISMPSLPPFSGDIDLRALNAVDSAHPFLGASYGSNSGNFKAGRLSWTCVTGVNHVNANTPMQAVGDGRSTGSTLTSESQIWSLDPTTLQLTARWTNNDLSQRYPTPIFFNPVAEGFYLTGDYPVFDTNIHEGQFLV</sequence>
<dbReference type="EMBL" id="JARJCN010000007">
    <property type="protein sequence ID" value="KAJ7099296.1"/>
    <property type="molecule type" value="Genomic_DNA"/>
</dbReference>
<gene>
    <name evidence="1" type="ORF">B0H15DRAFT_819782</name>
</gene>
<name>A0AAD6UE54_9AGAR</name>